<keyword evidence="1" id="KW-0472">Membrane</keyword>
<gene>
    <name evidence="2" type="ORF">ETU09_08710</name>
</gene>
<feature type="transmembrane region" description="Helical" evidence="1">
    <location>
        <begin position="20"/>
        <end position="39"/>
    </location>
</feature>
<dbReference type="Proteomes" id="UP000319499">
    <property type="component" value="Unassembled WGS sequence"/>
</dbReference>
<dbReference type="Pfam" id="PF14093">
    <property type="entry name" value="DUF4271"/>
    <property type="match status" value="1"/>
</dbReference>
<feature type="transmembrane region" description="Helical" evidence="1">
    <location>
        <begin position="59"/>
        <end position="84"/>
    </location>
</feature>
<organism evidence="2 3">
    <name type="scientific">Apibacter muscae</name>
    <dbReference type="NCBI Taxonomy" id="2509004"/>
    <lineage>
        <taxon>Bacteria</taxon>
        <taxon>Pseudomonadati</taxon>
        <taxon>Bacteroidota</taxon>
        <taxon>Flavobacteriia</taxon>
        <taxon>Flavobacteriales</taxon>
        <taxon>Weeksellaceae</taxon>
        <taxon>Apibacter</taxon>
    </lineage>
</organism>
<sequence length="221" mass="25968">MMLKFLIINPIPRPSIDDNLINYIVLSSLFILVLSRIVLLPKKESFFRFKALMGEDENFTLFTSICALLYLIFLSLVLVPFFKIHIPFNNSQLAKISLIFTFLCIYHVTSHVLGNSFIYILGKKEEYKVNNINNFRFTFIKLVISILLCFIIYYTNIPRFYALNIAIFTLGIILTLEWIYLMFFIKKNINIPNYYDFLYLCAFKILPTLCLIKIAFLGEEL</sequence>
<keyword evidence="1" id="KW-0812">Transmembrane</keyword>
<evidence type="ECO:0000313" key="3">
    <source>
        <dbReference type="Proteomes" id="UP000319499"/>
    </source>
</evidence>
<feature type="transmembrane region" description="Helical" evidence="1">
    <location>
        <begin position="96"/>
        <end position="122"/>
    </location>
</feature>
<dbReference type="RefSeq" id="WP_146263053.1">
    <property type="nucleotide sequence ID" value="NZ_SELG01000041.1"/>
</dbReference>
<evidence type="ECO:0000256" key="1">
    <source>
        <dbReference type="SAM" id="Phobius"/>
    </source>
</evidence>
<accession>A0A563DA21</accession>
<feature type="transmembrane region" description="Helical" evidence="1">
    <location>
        <begin position="197"/>
        <end position="218"/>
    </location>
</feature>
<feature type="transmembrane region" description="Helical" evidence="1">
    <location>
        <begin position="134"/>
        <end position="154"/>
    </location>
</feature>
<comment type="caution">
    <text evidence="2">The sequence shown here is derived from an EMBL/GenBank/DDBJ whole genome shotgun (WGS) entry which is preliminary data.</text>
</comment>
<dbReference type="InterPro" id="IPR025367">
    <property type="entry name" value="DUF4271"/>
</dbReference>
<evidence type="ECO:0000313" key="2">
    <source>
        <dbReference type="EMBL" id="TWP26634.1"/>
    </source>
</evidence>
<dbReference type="EMBL" id="SELH01000025">
    <property type="protein sequence ID" value="TWP26634.1"/>
    <property type="molecule type" value="Genomic_DNA"/>
</dbReference>
<proteinExistence type="predicted"/>
<dbReference type="OrthoDB" id="1452952at2"/>
<feature type="transmembrane region" description="Helical" evidence="1">
    <location>
        <begin position="160"/>
        <end position="185"/>
    </location>
</feature>
<keyword evidence="1" id="KW-1133">Transmembrane helix</keyword>
<reference evidence="2 3" key="1">
    <citation type="submission" date="2019-02" db="EMBL/GenBank/DDBJ databases">
        <title>Apibacter muscae sp. nov.: a novel member of the house fly microbiota.</title>
        <authorList>
            <person name="Park R."/>
        </authorList>
    </citation>
    <scope>NUCLEOTIDE SEQUENCE [LARGE SCALE GENOMIC DNA]</scope>
    <source>
        <strain evidence="2 3">AL1</strain>
    </source>
</reference>
<keyword evidence="3" id="KW-1185">Reference proteome</keyword>
<dbReference type="AlphaFoldDB" id="A0A563DA21"/>
<protein>
    <submittedName>
        <fullName evidence="2">DUF4271 domain-containing protein</fullName>
    </submittedName>
</protein>
<name>A0A563DA21_9FLAO</name>